<proteinExistence type="predicted"/>
<evidence type="ECO:0000313" key="1">
    <source>
        <dbReference type="EMBL" id="ODM14833.1"/>
    </source>
</evidence>
<dbReference type="PANTHER" id="PTHR45588:SF1">
    <property type="entry name" value="WW DOMAIN-CONTAINING PROTEIN"/>
    <property type="match status" value="1"/>
</dbReference>
<dbReference type="AlphaFoldDB" id="A0A1E3B1L5"/>
<gene>
    <name evidence="1" type="ORF">SI65_09827</name>
</gene>
<name>A0A1E3B1L5_ASPCR</name>
<dbReference type="VEuPathDB" id="FungiDB:SI65_09827"/>
<accession>A0A1E3B1L5</accession>
<dbReference type="STRING" id="573508.A0A1E3B1L5"/>
<keyword evidence="2" id="KW-1185">Reference proteome</keyword>
<sequence>MAYWGIAFALGPNYNCPWELLEKDHLKLTLKEAHDAANLAESLSSPDRPIEKGLIQCIRLRFQNRDLVPLEQLLAWNYAYADSMGVLYKDFVDDLDVAALYADSMMTLTPWKLYDVATGQPAKGARTLDVKAVLERALQQEGSLEHPGLLHMYIHLSEMSPTPERGLTAAEHLRDLIPDAGHAHHMPIHLDVLIGDWSRAISSNVHATLADEKFLAVAGAENFYSLYRLHNYHSLIYAAMFAGKKKIALETANRMEATIPGDVLRTKSPNLADWLEGYVAVRFHVMVRFGMWEDIIQAGLPADQELYCVTTATIHYAKGVAFAALNQVENALLERPIDILAVGVPMLDGEISYRRGDYNGAFNHLRTAITLEDRLNYSEPWGWMQPVRHAYAALMLEQNYVEEAADAYRADLGLESLLGRAHHHPNNVWALQGYFECLVRLGGGMRLSCWSLS</sequence>
<organism evidence="1 2">
    <name type="scientific">Aspergillus cristatus</name>
    <name type="common">Chinese Fuzhuan brick tea-fermentation fungus</name>
    <name type="synonym">Eurotium cristatum</name>
    <dbReference type="NCBI Taxonomy" id="573508"/>
    <lineage>
        <taxon>Eukaryota</taxon>
        <taxon>Fungi</taxon>
        <taxon>Dikarya</taxon>
        <taxon>Ascomycota</taxon>
        <taxon>Pezizomycotina</taxon>
        <taxon>Eurotiomycetes</taxon>
        <taxon>Eurotiomycetidae</taxon>
        <taxon>Eurotiales</taxon>
        <taxon>Aspergillaceae</taxon>
        <taxon>Aspergillus</taxon>
        <taxon>Aspergillus subgen. Aspergillus</taxon>
    </lineage>
</organism>
<dbReference type="OrthoDB" id="414774at2759"/>
<reference evidence="1 2" key="1">
    <citation type="journal article" date="2016" name="BMC Genomics">
        <title>Comparative genomic and transcriptomic analyses of the Fuzhuan brick tea-fermentation fungus Aspergillus cristatus.</title>
        <authorList>
            <person name="Ge Y."/>
            <person name="Wang Y."/>
            <person name="Liu Y."/>
            <person name="Tan Y."/>
            <person name="Ren X."/>
            <person name="Zhang X."/>
            <person name="Hyde K.D."/>
            <person name="Liu Y."/>
            <person name="Liu Z."/>
        </authorList>
    </citation>
    <scope>NUCLEOTIDE SEQUENCE [LARGE SCALE GENOMIC DNA]</scope>
    <source>
        <strain evidence="1 2">GZAAS20.1005</strain>
    </source>
</reference>
<dbReference type="PANTHER" id="PTHR45588">
    <property type="entry name" value="TPR DOMAIN-CONTAINING PROTEIN"/>
    <property type="match status" value="1"/>
</dbReference>
<evidence type="ECO:0000313" key="2">
    <source>
        <dbReference type="Proteomes" id="UP000094569"/>
    </source>
</evidence>
<dbReference type="SUPFAM" id="SSF48452">
    <property type="entry name" value="TPR-like"/>
    <property type="match status" value="1"/>
</dbReference>
<protein>
    <recommendedName>
        <fullName evidence="3">MalT-like TPR region domain-containing protein</fullName>
    </recommendedName>
</protein>
<evidence type="ECO:0008006" key="3">
    <source>
        <dbReference type="Google" id="ProtNLM"/>
    </source>
</evidence>
<dbReference type="Proteomes" id="UP000094569">
    <property type="component" value="Unassembled WGS sequence"/>
</dbReference>
<comment type="caution">
    <text evidence="1">The sequence shown here is derived from an EMBL/GenBank/DDBJ whole genome shotgun (WGS) entry which is preliminary data.</text>
</comment>
<dbReference type="EMBL" id="JXNT01000021">
    <property type="protein sequence ID" value="ODM14833.1"/>
    <property type="molecule type" value="Genomic_DNA"/>
</dbReference>
<dbReference type="InterPro" id="IPR011990">
    <property type="entry name" value="TPR-like_helical_dom_sf"/>
</dbReference>